<dbReference type="InterPro" id="IPR051396">
    <property type="entry name" value="Bact_Antivir_Def_Nuclease"/>
</dbReference>
<dbReference type="Pfam" id="PF13304">
    <property type="entry name" value="AAA_21"/>
    <property type="match status" value="1"/>
</dbReference>
<keyword evidence="2" id="KW-0614">Plasmid</keyword>
<organism evidence="2">
    <name type="scientific">Cereibacter sphaeroides (strain ATCC 17025 / ATH 2.4.3)</name>
    <name type="common">Rhodobacter sphaeroides</name>
    <dbReference type="NCBI Taxonomy" id="349102"/>
    <lineage>
        <taxon>Bacteria</taxon>
        <taxon>Pseudomonadati</taxon>
        <taxon>Pseudomonadota</taxon>
        <taxon>Alphaproteobacteria</taxon>
        <taxon>Rhodobacterales</taxon>
        <taxon>Paracoccaceae</taxon>
        <taxon>Cereibacter</taxon>
    </lineage>
</organism>
<feature type="domain" description="ATPase AAA-type core" evidence="1">
    <location>
        <begin position="21"/>
        <end position="112"/>
    </location>
</feature>
<dbReference type="EMBL" id="CP000662">
    <property type="protein sequence ID" value="ABP72394.1"/>
    <property type="molecule type" value="Genomic_DNA"/>
</dbReference>
<dbReference type="InterPro" id="IPR003959">
    <property type="entry name" value="ATPase_AAA_core"/>
</dbReference>
<dbReference type="KEGG" id="rsq:Rsph17025_3524"/>
<dbReference type="SUPFAM" id="SSF52540">
    <property type="entry name" value="P-loop containing nucleoside triphosphate hydrolases"/>
    <property type="match status" value="1"/>
</dbReference>
<name>A4WYD0_CERS5</name>
<geneLocation type="plasmid" evidence="2">
    <name>pRSPA01</name>
</geneLocation>
<gene>
    <name evidence="2" type="ordered locus">Rsph17025_3524</name>
</gene>
<sequence length="228" mass="25245">MLGFSQGREFASVLRLESALRKSRQLSDIQVYLERINGPIIELLGASSGELTLISSLLFLIANRDENPIILVDEPENSLHPNWQREYVDKLLNALEYRGATVVIATHAPLIVTGALANSRKLVSVFQIHEGDAKRIDLAGSARSSESIEAILWQAFNVITPASHFVSEELVGVVSQLERGEIGADAALVRVNEMDAHSFDPQQREFFDAVRKLIAKVVGERERRSDDG</sequence>
<evidence type="ECO:0000313" key="2">
    <source>
        <dbReference type="EMBL" id="ABP72394.1"/>
    </source>
</evidence>
<reference evidence="2" key="1">
    <citation type="submission" date="2007-04" db="EMBL/GenBank/DDBJ databases">
        <title>Complete sequence of plasmid pRSPA01 of Rhodobacter sphaeroides ATCC 17025.</title>
        <authorList>
            <consortium name="US DOE Joint Genome Institute"/>
            <person name="Copeland A."/>
            <person name="Lucas S."/>
            <person name="Lapidus A."/>
            <person name="Barry K."/>
            <person name="Detter J.C."/>
            <person name="Glavina del Rio T."/>
            <person name="Hammon N."/>
            <person name="Israni S."/>
            <person name="Dalin E."/>
            <person name="Tice H."/>
            <person name="Pitluck S."/>
            <person name="Chertkov O."/>
            <person name="Brettin T."/>
            <person name="Bruce D."/>
            <person name="Han C."/>
            <person name="Schmutz J."/>
            <person name="Larimer F."/>
            <person name="Land M."/>
            <person name="Hauser L."/>
            <person name="Kyrpides N."/>
            <person name="Kim E."/>
            <person name="Richardson P."/>
            <person name="Mackenzie C."/>
            <person name="Choudhary M."/>
            <person name="Donohue T.J."/>
            <person name="Kaplan S."/>
        </authorList>
    </citation>
    <scope>NUCLEOTIDE SEQUENCE [LARGE SCALE GENOMIC DNA]</scope>
    <source>
        <strain evidence="2">ATCC 17025</strain>
        <plasmid evidence="2">pRSPA01</plasmid>
    </source>
</reference>
<dbReference type="HOGENOM" id="CLU_1110644_0_0_5"/>
<dbReference type="InterPro" id="IPR027417">
    <property type="entry name" value="P-loop_NTPase"/>
</dbReference>
<dbReference type="GO" id="GO:0005524">
    <property type="term" value="F:ATP binding"/>
    <property type="evidence" value="ECO:0007669"/>
    <property type="project" value="InterPro"/>
</dbReference>
<dbReference type="PANTHER" id="PTHR43581">
    <property type="entry name" value="ATP/GTP PHOSPHATASE"/>
    <property type="match status" value="1"/>
</dbReference>
<proteinExistence type="predicted"/>
<protein>
    <recommendedName>
        <fullName evidence="1">ATPase AAA-type core domain-containing protein</fullName>
    </recommendedName>
</protein>
<dbReference type="Gene3D" id="3.40.50.300">
    <property type="entry name" value="P-loop containing nucleotide triphosphate hydrolases"/>
    <property type="match status" value="1"/>
</dbReference>
<evidence type="ECO:0000259" key="1">
    <source>
        <dbReference type="Pfam" id="PF13304"/>
    </source>
</evidence>
<dbReference type="GO" id="GO:0016887">
    <property type="term" value="F:ATP hydrolysis activity"/>
    <property type="evidence" value="ECO:0007669"/>
    <property type="project" value="InterPro"/>
</dbReference>
<dbReference type="AlphaFoldDB" id="A4WYD0"/>
<accession>A4WYD0</accession>
<dbReference type="PANTHER" id="PTHR43581:SF3">
    <property type="entry name" value="AAA+ ATPASE DOMAIN-CONTAINING PROTEIN"/>
    <property type="match status" value="1"/>
</dbReference>